<comment type="caution">
    <text evidence="1">The sequence shown here is derived from an EMBL/GenBank/DDBJ whole genome shotgun (WGS) entry which is preliminary data.</text>
</comment>
<dbReference type="EMBL" id="AOIK01000025">
    <property type="protein sequence ID" value="ELY86636.1"/>
    <property type="molecule type" value="Genomic_DNA"/>
</dbReference>
<protein>
    <submittedName>
        <fullName evidence="1">Uncharacterized protein</fullName>
    </submittedName>
</protein>
<organism evidence="1 2">
    <name type="scientific">Natrinema altunense (strain JCM 12890 / CGMCC 1.3731 / AJ2)</name>
    <dbReference type="NCBI Taxonomy" id="1227494"/>
    <lineage>
        <taxon>Archaea</taxon>
        <taxon>Methanobacteriati</taxon>
        <taxon>Methanobacteriota</taxon>
        <taxon>Stenosarchaea group</taxon>
        <taxon>Halobacteria</taxon>
        <taxon>Halobacteriales</taxon>
        <taxon>Natrialbaceae</taxon>
        <taxon>Natrinema</taxon>
    </lineage>
</organism>
<accession>L9ZKS2</accession>
<proteinExistence type="predicted"/>
<dbReference type="AlphaFoldDB" id="L9ZKS2"/>
<evidence type="ECO:0000313" key="1">
    <source>
        <dbReference type="EMBL" id="ELY86636.1"/>
    </source>
</evidence>
<reference evidence="1 2" key="1">
    <citation type="journal article" date="2014" name="PLoS Genet.">
        <title>Phylogenetically driven sequencing of extremely halophilic archaea reveals strategies for static and dynamic osmo-response.</title>
        <authorList>
            <person name="Becker E.A."/>
            <person name="Seitzer P.M."/>
            <person name="Tritt A."/>
            <person name="Larsen D."/>
            <person name="Krusor M."/>
            <person name="Yao A.I."/>
            <person name="Wu D."/>
            <person name="Madern D."/>
            <person name="Eisen J.A."/>
            <person name="Darling A.E."/>
            <person name="Facciotti M.T."/>
        </authorList>
    </citation>
    <scope>NUCLEOTIDE SEQUENCE [LARGE SCALE GENOMIC DNA]</scope>
    <source>
        <strain evidence="1 2">JCM 12890</strain>
    </source>
</reference>
<evidence type="ECO:0000313" key="2">
    <source>
        <dbReference type="Proteomes" id="UP000011511"/>
    </source>
</evidence>
<dbReference type="Proteomes" id="UP000011511">
    <property type="component" value="Unassembled WGS sequence"/>
</dbReference>
<keyword evidence="2" id="KW-1185">Reference proteome</keyword>
<gene>
    <name evidence="1" type="ORF">C485_06957</name>
</gene>
<name>L9ZKS2_NATA2</name>
<sequence>MPPWKDCEAVTCAIVEEKPYTKFIGGSYTGEGIGIEVDGYHMAYDNGTTGDETEWTPTVTTGIMLEKGPEFVDYTRLSAIFTYVWKGEKTKPDISIGFPPTFSISASSERFKAYQRFQHTRGKDDTERETFEIRVDEVL</sequence>